<feature type="transmembrane region" description="Helical" evidence="1">
    <location>
        <begin position="12"/>
        <end position="36"/>
    </location>
</feature>
<keyword evidence="1" id="KW-1133">Transmembrane helix</keyword>
<reference evidence="3" key="1">
    <citation type="journal article" date="2019" name="Int. J. Syst. Evol. Microbiol.">
        <title>The Global Catalogue of Microorganisms (GCM) 10K type strain sequencing project: providing services to taxonomists for standard genome sequencing and annotation.</title>
        <authorList>
            <consortium name="The Broad Institute Genomics Platform"/>
            <consortium name="The Broad Institute Genome Sequencing Center for Infectious Disease"/>
            <person name="Wu L."/>
            <person name="Ma J."/>
        </authorList>
    </citation>
    <scope>NUCLEOTIDE SEQUENCE [LARGE SCALE GENOMIC DNA]</scope>
    <source>
        <strain evidence="3">KCTC 33842</strain>
    </source>
</reference>
<name>A0ABW5P2X9_9DEIO</name>
<evidence type="ECO:0000313" key="2">
    <source>
        <dbReference type="EMBL" id="MFD2609510.1"/>
    </source>
</evidence>
<keyword evidence="1" id="KW-0812">Transmembrane</keyword>
<organism evidence="2 3">
    <name type="scientific">Deinococcus taklimakanensis</name>
    <dbReference type="NCBI Taxonomy" id="536443"/>
    <lineage>
        <taxon>Bacteria</taxon>
        <taxon>Thermotogati</taxon>
        <taxon>Deinococcota</taxon>
        <taxon>Deinococci</taxon>
        <taxon>Deinococcales</taxon>
        <taxon>Deinococcaceae</taxon>
        <taxon>Deinococcus</taxon>
    </lineage>
</organism>
<protein>
    <submittedName>
        <fullName evidence="2">Uncharacterized protein</fullName>
    </submittedName>
</protein>
<keyword evidence="3" id="KW-1185">Reference proteome</keyword>
<sequence length="53" mass="5778">MSPRRHSKRSQGLWNWALVLLGVGALVGIGAATALLGRRDRLQPEDPDAPLFI</sequence>
<evidence type="ECO:0000313" key="3">
    <source>
        <dbReference type="Proteomes" id="UP001597475"/>
    </source>
</evidence>
<dbReference type="EMBL" id="JBHUMK010000037">
    <property type="protein sequence ID" value="MFD2609510.1"/>
    <property type="molecule type" value="Genomic_DNA"/>
</dbReference>
<dbReference type="Proteomes" id="UP001597475">
    <property type="component" value="Unassembled WGS sequence"/>
</dbReference>
<dbReference type="RefSeq" id="WP_386844941.1">
    <property type="nucleotide sequence ID" value="NZ_JBHUMK010000037.1"/>
</dbReference>
<accession>A0ABW5P2X9</accession>
<gene>
    <name evidence="2" type="ORF">ACFSR9_08680</name>
</gene>
<evidence type="ECO:0000256" key="1">
    <source>
        <dbReference type="SAM" id="Phobius"/>
    </source>
</evidence>
<comment type="caution">
    <text evidence="2">The sequence shown here is derived from an EMBL/GenBank/DDBJ whole genome shotgun (WGS) entry which is preliminary data.</text>
</comment>
<keyword evidence="1" id="KW-0472">Membrane</keyword>
<proteinExistence type="predicted"/>